<evidence type="ECO:0000259" key="8">
    <source>
        <dbReference type="PROSITE" id="PS51880"/>
    </source>
</evidence>
<name>A0ABX5LPV2_9BACT</name>
<evidence type="ECO:0000256" key="4">
    <source>
        <dbReference type="ARBA" id="ARBA00022840"/>
    </source>
</evidence>
<evidence type="ECO:0000256" key="3">
    <source>
        <dbReference type="ARBA" id="ARBA00022741"/>
    </source>
</evidence>
<dbReference type="InterPro" id="IPR006073">
    <property type="entry name" value="GTP-bd"/>
</dbReference>
<keyword evidence="5" id="KW-0460">Magnesium</keyword>
<evidence type="ECO:0000256" key="1">
    <source>
        <dbReference type="ARBA" id="ARBA00001946"/>
    </source>
</evidence>
<dbReference type="NCBIfam" id="TIGR00092">
    <property type="entry name" value="redox-regulated ATPase YchF"/>
    <property type="match status" value="1"/>
</dbReference>
<dbReference type="RefSeq" id="WP_109587037.1">
    <property type="nucleotide sequence ID" value="NZ_JAXEIU010000015.1"/>
</dbReference>
<evidence type="ECO:0000313" key="9">
    <source>
        <dbReference type="EMBL" id="PWL03992.1"/>
    </source>
</evidence>
<evidence type="ECO:0000259" key="7">
    <source>
        <dbReference type="PROSITE" id="PS51710"/>
    </source>
</evidence>
<dbReference type="PANTHER" id="PTHR23305">
    <property type="entry name" value="OBG GTPASE FAMILY"/>
    <property type="match status" value="1"/>
</dbReference>
<dbReference type="InterPro" id="IPR004396">
    <property type="entry name" value="ATPase_YchF/OLA1"/>
</dbReference>
<dbReference type="Gene3D" id="3.10.20.30">
    <property type="match status" value="1"/>
</dbReference>
<dbReference type="Proteomes" id="UP000245523">
    <property type="component" value="Unassembled WGS sequence"/>
</dbReference>
<dbReference type="Pfam" id="PF01926">
    <property type="entry name" value="MMR_HSR1"/>
    <property type="match status" value="1"/>
</dbReference>
<comment type="similarity">
    <text evidence="6">Belongs to the TRAFAC class OBG-HflX-like GTPase superfamily. OBG GTPase family. YchF/OLA1 subfamily.</text>
</comment>
<feature type="domain" description="TGS" evidence="8">
    <location>
        <begin position="281"/>
        <end position="364"/>
    </location>
</feature>
<reference evidence="9 10" key="1">
    <citation type="submission" date="2018-05" db="EMBL/GenBank/DDBJ databases">
        <title>Animal gut microbial communities from fecal samples from Wisconsin, USA.</title>
        <authorList>
            <person name="Neumann A."/>
        </authorList>
    </citation>
    <scope>NUCLEOTIDE SEQUENCE [LARGE SCALE GENOMIC DNA]</scope>
    <source>
        <strain evidence="9 10">UWS4</strain>
    </source>
</reference>
<keyword evidence="4 6" id="KW-0067">ATP-binding</keyword>
<dbReference type="InterPro" id="IPR027417">
    <property type="entry name" value="P-loop_NTPase"/>
</dbReference>
<dbReference type="Gene3D" id="3.40.50.300">
    <property type="entry name" value="P-loop containing nucleotide triphosphate hydrolases"/>
    <property type="match status" value="1"/>
</dbReference>
<dbReference type="InterPro" id="IPR023192">
    <property type="entry name" value="TGS-like_dom_sf"/>
</dbReference>
<dbReference type="InterPro" id="IPR012676">
    <property type="entry name" value="TGS-like"/>
</dbReference>
<dbReference type="PIRSF" id="PIRSF006641">
    <property type="entry name" value="CHP00092"/>
    <property type="match status" value="1"/>
</dbReference>
<gene>
    <name evidence="6" type="primary">ychF</name>
    <name evidence="9" type="ORF">B0H50_1013</name>
</gene>
<dbReference type="SUPFAM" id="SSF52540">
    <property type="entry name" value="P-loop containing nucleoside triphosphate hydrolases"/>
    <property type="match status" value="1"/>
</dbReference>
<comment type="function">
    <text evidence="6">ATPase that binds to both the 70S ribosome and the 50S ribosomal subunit in a nucleotide-independent manner.</text>
</comment>
<comment type="caution">
    <text evidence="9">The sequence shown here is derived from an EMBL/GenBank/DDBJ whole genome shotgun (WGS) entry which is preliminary data.</text>
</comment>
<dbReference type="PROSITE" id="PS51880">
    <property type="entry name" value="TGS"/>
    <property type="match status" value="1"/>
</dbReference>
<evidence type="ECO:0000256" key="5">
    <source>
        <dbReference type="ARBA" id="ARBA00022842"/>
    </source>
</evidence>
<dbReference type="InterPro" id="IPR004095">
    <property type="entry name" value="TGS"/>
</dbReference>
<dbReference type="Gene3D" id="1.10.150.300">
    <property type="entry name" value="TGS-like domain"/>
    <property type="match status" value="1"/>
</dbReference>
<dbReference type="SUPFAM" id="SSF81271">
    <property type="entry name" value="TGS-like"/>
    <property type="match status" value="1"/>
</dbReference>
<evidence type="ECO:0000256" key="2">
    <source>
        <dbReference type="ARBA" id="ARBA00022723"/>
    </source>
</evidence>
<feature type="domain" description="OBG-type G" evidence="7">
    <location>
        <begin position="3"/>
        <end position="259"/>
    </location>
</feature>
<proteinExistence type="inferred from homology"/>
<evidence type="ECO:0000256" key="6">
    <source>
        <dbReference type="HAMAP-Rule" id="MF_00944"/>
    </source>
</evidence>
<dbReference type="EMBL" id="QGHD01000001">
    <property type="protein sequence ID" value="PWL03992.1"/>
    <property type="molecule type" value="Genomic_DNA"/>
</dbReference>
<dbReference type="CDD" id="cd01900">
    <property type="entry name" value="YchF"/>
    <property type="match status" value="1"/>
</dbReference>
<dbReference type="InterPro" id="IPR031167">
    <property type="entry name" value="G_OBG"/>
</dbReference>
<accession>A0ABX5LPV2</accession>
<dbReference type="InterPro" id="IPR013029">
    <property type="entry name" value="YchF_C"/>
</dbReference>
<organism evidence="9 10">
    <name type="scientific">Hallerella porci</name>
    <dbReference type="NCBI Taxonomy" id="1945871"/>
    <lineage>
        <taxon>Bacteria</taxon>
        <taxon>Pseudomonadati</taxon>
        <taxon>Fibrobacterota</taxon>
        <taxon>Fibrobacteria</taxon>
        <taxon>Fibrobacterales</taxon>
        <taxon>Fibrobacteraceae</taxon>
        <taxon>Hallerella</taxon>
    </lineage>
</organism>
<feature type="binding site" evidence="6">
    <location>
        <begin position="12"/>
        <end position="17"/>
    </location>
    <ligand>
        <name>ATP</name>
        <dbReference type="ChEBI" id="CHEBI:30616"/>
    </ligand>
</feature>
<evidence type="ECO:0000313" key="10">
    <source>
        <dbReference type="Proteomes" id="UP000245523"/>
    </source>
</evidence>
<dbReference type="InterPro" id="IPR012675">
    <property type="entry name" value="Beta-grasp_dom_sf"/>
</dbReference>
<dbReference type="Pfam" id="PF06071">
    <property type="entry name" value="YchF-GTPase_C"/>
    <property type="match status" value="1"/>
</dbReference>
<keyword evidence="10" id="KW-1185">Reference proteome</keyword>
<dbReference type="PROSITE" id="PS51710">
    <property type="entry name" value="G_OBG"/>
    <property type="match status" value="1"/>
</dbReference>
<dbReference type="CDD" id="cd04867">
    <property type="entry name" value="TGS_YchF_OLA1"/>
    <property type="match status" value="1"/>
</dbReference>
<keyword evidence="3 6" id="KW-0547">Nucleotide-binding</keyword>
<sequence>MSLKCGIVGLPNVGKSTIFNAITNAGAEAANYPFCTIEPNVGMVSVPDERLNELVKVYNPKSIVPAVTEFVDIAGLVKGASNGEGLGNKFLTHIRECNAIMEVVRCFDDADITHVLGNVDPVRDVDIIETELILKDLESIDKRFSTENKMARTGNAKAKENADACELLKKGLESGHSAREYIGTSDAVDLIIQDLALLTAKPIFYCANIREEDLENKGNAYVDKLKEFAKKQNASVVVISGKIEEELSKLEPADKAELLKDYGMDESGLDTVVREGYRILGLQTFFTAGEKECRAWTFEKGSKAPQCAGVIHSDFEKGFIRAETLSFADFQKYGSWNAAKEAGVVRTEGKDYVVQDGDIMYYLFNV</sequence>
<dbReference type="InterPro" id="IPR041706">
    <property type="entry name" value="YchF_N"/>
</dbReference>
<dbReference type="PANTHER" id="PTHR23305:SF18">
    <property type="entry name" value="OBG-TYPE G DOMAIN-CONTAINING PROTEIN"/>
    <property type="match status" value="1"/>
</dbReference>
<dbReference type="HAMAP" id="MF_00944">
    <property type="entry name" value="YchF_OLA1_ATPase"/>
    <property type="match status" value="1"/>
</dbReference>
<dbReference type="PRINTS" id="PR00326">
    <property type="entry name" value="GTP1OBG"/>
</dbReference>
<keyword evidence="2" id="KW-0479">Metal-binding</keyword>
<comment type="cofactor">
    <cofactor evidence="1">
        <name>Mg(2+)</name>
        <dbReference type="ChEBI" id="CHEBI:18420"/>
    </cofactor>
</comment>
<protein>
    <recommendedName>
        <fullName evidence="6">Ribosome-binding ATPase YchF</fullName>
    </recommendedName>
</protein>